<evidence type="ECO:0000256" key="2">
    <source>
        <dbReference type="ARBA" id="ARBA00023125"/>
    </source>
</evidence>
<dbReference type="InterPro" id="IPR036271">
    <property type="entry name" value="Tet_transcr_reg_TetR-rel_C_sf"/>
</dbReference>
<dbReference type="Proteomes" id="UP000043764">
    <property type="component" value="Unassembled WGS sequence"/>
</dbReference>
<dbReference type="AlphaFoldDB" id="A0A0H5D714"/>
<dbReference type="EMBL" id="CVRL01000046">
    <property type="protein sequence ID" value="CRL12876.1"/>
    <property type="molecule type" value="Genomic_DNA"/>
</dbReference>
<sequence>MSNTRTHILDTGRKLTAQRGYTSVGLSELLATAQVPKGSFYHYFSSKEDYGCALLSHYVDQYRGELRQTLDNPALSGRDQLLAYFTAWQDRQLSGRADQKCLIVKLGAEISDLSADMRAILQTGVEAIVAKLASCVRAAQSDGSLNATIDPQATATTVYQIWLGASLMAHLSQDDRPFKTAMAQTRALLPTS</sequence>
<gene>
    <name evidence="6" type="primary">nemR</name>
    <name evidence="6" type="ORF">NIT7321_03758</name>
</gene>
<dbReference type="STRING" id="481446.NIT7645_02102"/>
<dbReference type="SUPFAM" id="SSF48498">
    <property type="entry name" value="Tetracyclin repressor-like, C-terminal domain"/>
    <property type="match status" value="1"/>
</dbReference>
<keyword evidence="2 4" id="KW-0238">DNA-binding</keyword>
<dbReference type="Pfam" id="PF00440">
    <property type="entry name" value="TetR_N"/>
    <property type="match status" value="1"/>
</dbReference>
<protein>
    <submittedName>
        <fullName evidence="6">HTH-type transcriptional repressor NemR</fullName>
    </submittedName>
</protein>
<name>A0A0H5D714_9RHOB</name>
<dbReference type="Pfam" id="PF16925">
    <property type="entry name" value="TetR_C_13"/>
    <property type="match status" value="1"/>
</dbReference>
<evidence type="ECO:0000313" key="7">
    <source>
        <dbReference type="Proteomes" id="UP000043764"/>
    </source>
</evidence>
<keyword evidence="1" id="KW-0805">Transcription regulation</keyword>
<evidence type="ECO:0000256" key="4">
    <source>
        <dbReference type="PROSITE-ProRule" id="PRU00335"/>
    </source>
</evidence>
<proteinExistence type="predicted"/>
<dbReference type="InterPro" id="IPR011075">
    <property type="entry name" value="TetR_C"/>
</dbReference>
<feature type="DNA-binding region" description="H-T-H motif" evidence="4">
    <location>
        <begin position="25"/>
        <end position="44"/>
    </location>
</feature>
<evidence type="ECO:0000256" key="1">
    <source>
        <dbReference type="ARBA" id="ARBA00023015"/>
    </source>
</evidence>
<dbReference type="PROSITE" id="PS50977">
    <property type="entry name" value="HTH_TETR_2"/>
    <property type="match status" value="1"/>
</dbReference>
<dbReference type="SUPFAM" id="SSF46689">
    <property type="entry name" value="Homeodomain-like"/>
    <property type="match status" value="1"/>
</dbReference>
<keyword evidence="7" id="KW-1185">Reference proteome</keyword>
<dbReference type="InterPro" id="IPR001647">
    <property type="entry name" value="HTH_TetR"/>
</dbReference>
<dbReference type="PRINTS" id="PR00455">
    <property type="entry name" value="HTHTETR"/>
</dbReference>
<evidence type="ECO:0000313" key="6">
    <source>
        <dbReference type="EMBL" id="CRL12876.1"/>
    </source>
</evidence>
<dbReference type="InterPro" id="IPR009057">
    <property type="entry name" value="Homeodomain-like_sf"/>
</dbReference>
<dbReference type="RefSeq" id="WP_050674392.1">
    <property type="nucleotide sequence ID" value="NZ_CVRL01000046.1"/>
</dbReference>
<dbReference type="PANTHER" id="PTHR47506">
    <property type="entry name" value="TRANSCRIPTIONAL REGULATORY PROTEIN"/>
    <property type="match status" value="1"/>
</dbReference>
<evidence type="ECO:0000259" key="5">
    <source>
        <dbReference type="PROSITE" id="PS50977"/>
    </source>
</evidence>
<dbReference type="Gene3D" id="1.10.357.10">
    <property type="entry name" value="Tetracycline Repressor, domain 2"/>
    <property type="match status" value="1"/>
</dbReference>
<evidence type="ECO:0000256" key="3">
    <source>
        <dbReference type="ARBA" id="ARBA00023163"/>
    </source>
</evidence>
<organism evidence="6 7">
    <name type="scientific">Phaeobacter italicus</name>
    <dbReference type="NCBI Taxonomy" id="481446"/>
    <lineage>
        <taxon>Bacteria</taxon>
        <taxon>Pseudomonadati</taxon>
        <taxon>Pseudomonadota</taxon>
        <taxon>Alphaproteobacteria</taxon>
        <taxon>Rhodobacterales</taxon>
        <taxon>Roseobacteraceae</taxon>
        <taxon>Phaeobacter</taxon>
    </lineage>
</organism>
<feature type="domain" description="HTH tetR-type" evidence="5">
    <location>
        <begin position="2"/>
        <end position="62"/>
    </location>
</feature>
<keyword evidence="3" id="KW-0804">Transcription</keyword>
<accession>A0A0H5D714</accession>
<dbReference type="PANTHER" id="PTHR47506:SF6">
    <property type="entry name" value="HTH-TYPE TRANSCRIPTIONAL REPRESSOR NEMR"/>
    <property type="match status" value="1"/>
</dbReference>
<dbReference type="GO" id="GO:0003677">
    <property type="term" value="F:DNA binding"/>
    <property type="evidence" value="ECO:0007669"/>
    <property type="project" value="UniProtKB-UniRule"/>
</dbReference>
<reference evidence="7" key="1">
    <citation type="submission" date="2015-05" db="EMBL/GenBank/DDBJ databases">
        <authorList>
            <person name="Rodrigo-Torres Lidia"/>
            <person name="Arahal R.David."/>
        </authorList>
    </citation>
    <scope>NUCLEOTIDE SEQUENCE [LARGE SCALE GENOMIC DNA]</scope>
    <source>
        <strain evidence="7">CECT 7321</strain>
    </source>
</reference>